<evidence type="ECO:0000313" key="4">
    <source>
        <dbReference type="Proteomes" id="UP001569414"/>
    </source>
</evidence>
<feature type="chain" id="PRO_5046790178" evidence="1">
    <location>
        <begin position="21"/>
        <end position="119"/>
    </location>
</feature>
<evidence type="ECO:0000256" key="1">
    <source>
        <dbReference type="SAM" id="SignalP"/>
    </source>
</evidence>
<sequence>MKSTKLFGSLVLVTAISGCATGNMPTNEIAEAKIHISTAEADKSEQFAAQHLATAKEHQGKAQTAVDKSEFNKARRFAEKATADAKLASAQARSESTKQKLYELNATLIQLKQTIDQDS</sequence>
<evidence type="ECO:0000259" key="2">
    <source>
        <dbReference type="Pfam" id="PF14346"/>
    </source>
</evidence>
<keyword evidence="1" id="KW-0732">Signal</keyword>
<accession>A0ABV4NP46</accession>
<dbReference type="RefSeq" id="WP_371843336.1">
    <property type="nucleotide sequence ID" value="NZ_JBGMEL010000007.1"/>
</dbReference>
<feature type="signal peptide" evidence="1">
    <location>
        <begin position="1"/>
        <end position="20"/>
    </location>
</feature>
<dbReference type="Proteomes" id="UP001569414">
    <property type="component" value="Unassembled WGS sequence"/>
</dbReference>
<dbReference type="InterPro" id="IPR025511">
    <property type="entry name" value="DUF4398"/>
</dbReference>
<dbReference type="Gene3D" id="1.20.1270.390">
    <property type="match status" value="1"/>
</dbReference>
<dbReference type="Pfam" id="PF14346">
    <property type="entry name" value="DUF4398"/>
    <property type="match status" value="1"/>
</dbReference>
<keyword evidence="4" id="KW-1185">Reference proteome</keyword>
<reference evidence="3 4" key="1">
    <citation type="submission" date="2024-08" db="EMBL/GenBank/DDBJ databases">
        <authorList>
            <person name="Ishaq N."/>
        </authorList>
    </citation>
    <scope>NUCLEOTIDE SEQUENCE [LARGE SCALE GENOMIC DNA]</scope>
    <source>
        <strain evidence="3 4">JCM 30400</strain>
    </source>
</reference>
<dbReference type="PROSITE" id="PS51257">
    <property type="entry name" value="PROKAR_LIPOPROTEIN"/>
    <property type="match status" value="1"/>
</dbReference>
<dbReference type="EMBL" id="JBGMEL010000007">
    <property type="protein sequence ID" value="MFA0790676.1"/>
    <property type="molecule type" value="Genomic_DNA"/>
</dbReference>
<gene>
    <name evidence="3" type="ORF">ACCI51_08955</name>
</gene>
<evidence type="ECO:0000313" key="3">
    <source>
        <dbReference type="EMBL" id="MFA0790676.1"/>
    </source>
</evidence>
<organism evidence="3 4">
    <name type="scientific">Microbulbifer echini</name>
    <dbReference type="NCBI Taxonomy" id="1529067"/>
    <lineage>
        <taxon>Bacteria</taxon>
        <taxon>Pseudomonadati</taxon>
        <taxon>Pseudomonadota</taxon>
        <taxon>Gammaproteobacteria</taxon>
        <taxon>Cellvibrionales</taxon>
        <taxon>Microbulbiferaceae</taxon>
        <taxon>Microbulbifer</taxon>
    </lineage>
</organism>
<protein>
    <submittedName>
        <fullName evidence="3">DUF4398 domain-containing protein</fullName>
    </submittedName>
</protein>
<feature type="domain" description="DUF4398" evidence="2">
    <location>
        <begin position="28"/>
        <end position="100"/>
    </location>
</feature>
<comment type="caution">
    <text evidence="3">The sequence shown here is derived from an EMBL/GenBank/DDBJ whole genome shotgun (WGS) entry which is preliminary data.</text>
</comment>
<proteinExistence type="predicted"/>
<name>A0ABV4NP46_9GAMM</name>